<protein>
    <submittedName>
        <fullName evidence="2">(Mediterranean fruit fly) hypothetical protein</fullName>
    </submittedName>
</protein>
<proteinExistence type="predicted"/>
<accession>A0A811UJF0</accession>
<evidence type="ECO:0000313" key="3">
    <source>
        <dbReference type="Proteomes" id="UP000606786"/>
    </source>
</evidence>
<evidence type="ECO:0000256" key="1">
    <source>
        <dbReference type="SAM" id="MobiDB-lite"/>
    </source>
</evidence>
<keyword evidence="3" id="KW-1185">Reference proteome</keyword>
<feature type="region of interest" description="Disordered" evidence="1">
    <location>
        <begin position="1"/>
        <end position="48"/>
    </location>
</feature>
<name>A0A811UJF0_CERCA</name>
<evidence type="ECO:0000313" key="2">
    <source>
        <dbReference type="EMBL" id="CAD6999129.1"/>
    </source>
</evidence>
<gene>
    <name evidence="2" type="ORF">CCAP1982_LOCUS7672</name>
</gene>
<organism evidence="2 3">
    <name type="scientific">Ceratitis capitata</name>
    <name type="common">Mediterranean fruit fly</name>
    <name type="synonym">Tephritis capitata</name>
    <dbReference type="NCBI Taxonomy" id="7213"/>
    <lineage>
        <taxon>Eukaryota</taxon>
        <taxon>Metazoa</taxon>
        <taxon>Ecdysozoa</taxon>
        <taxon>Arthropoda</taxon>
        <taxon>Hexapoda</taxon>
        <taxon>Insecta</taxon>
        <taxon>Pterygota</taxon>
        <taxon>Neoptera</taxon>
        <taxon>Endopterygota</taxon>
        <taxon>Diptera</taxon>
        <taxon>Brachycera</taxon>
        <taxon>Muscomorpha</taxon>
        <taxon>Tephritoidea</taxon>
        <taxon>Tephritidae</taxon>
        <taxon>Ceratitis</taxon>
        <taxon>Ceratitis</taxon>
    </lineage>
</organism>
<dbReference type="EMBL" id="CAJHJT010000012">
    <property type="protein sequence ID" value="CAD6999129.1"/>
    <property type="molecule type" value="Genomic_DNA"/>
</dbReference>
<sequence length="98" mass="10542">MGQTMSTDVGTVSSGLLTQGNIWEQTSNSANANTRNKHPSSPASKPTNIYKSNAFLTFTLSTPQPYDKVDLSASNLRPKLSHARTTPPPHSTKQDARG</sequence>
<dbReference type="Proteomes" id="UP000606786">
    <property type="component" value="Unassembled WGS sequence"/>
</dbReference>
<reference evidence="2" key="1">
    <citation type="submission" date="2020-11" db="EMBL/GenBank/DDBJ databases">
        <authorList>
            <person name="Whitehead M."/>
        </authorList>
    </citation>
    <scope>NUCLEOTIDE SEQUENCE</scope>
    <source>
        <strain evidence="2">EGII</strain>
    </source>
</reference>
<dbReference type="AlphaFoldDB" id="A0A811UJF0"/>
<feature type="region of interest" description="Disordered" evidence="1">
    <location>
        <begin position="64"/>
        <end position="98"/>
    </location>
</feature>
<comment type="caution">
    <text evidence="2">The sequence shown here is derived from an EMBL/GenBank/DDBJ whole genome shotgun (WGS) entry which is preliminary data.</text>
</comment>